<evidence type="ECO:0000313" key="2">
    <source>
        <dbReference type="Proteomes" id="UP000295706"/>
    </source>
</evidence>
<name>A0A4R4KBK6_9BACT</name>
<dbReference type="EMBL" id="SMJU01000008">
    <property type="protein sequence ID" value="TDB64066.1"/>
    <property type="molecule type" value="Genomic_DNA"/>
</dbReference>
<protein>
    <submittedName>
        <fullName evidence="1">Uncharacterized protein</fullName>
    </submittedName>
</protein>
<sequence length="175" mass="19751">MNFNYNTFAQKLDGYSGMDVDDEHTNYGWVQWDKKSTDDFNKVVKYTYENSKGTFHYETWHQETSLMKQNAGMMVSAKIDFNRGTGDDHIILMAGFNHKADLIFAQASVQFHGHEDANIITSPITSGDIAQGLQDAIQEQILDSYGHVDDSTDGRHTLPYIAKVNLEAMDEATSI</sequence>
<proteinExistence type="predicted"/>
<organism evidence="1 2">
    <name type="scientific">Arundinibacter roseus</name>
    <dbReference type="NCBI Taxonomy" id="2070510"/>
    <lineage>
        <taxon>Bacteria</taxon>
        <taxon>Pseudomonadati</taxon>
        <taxon>Bacteroidota</taxon>
        <taxon>Cytophagia</taxon>
        <taxon>Cytophagales</taxon>
        <taxon>Spirosomataceae</taxon>
        <taxon>Arundinibacter</taxon>
    </lineage>
</organism>
<dbReference type="OrthoDB" id="946913at2"/>
<gene>
    <name evidence="1" type="ORF">EZE20_14075</name>
</gene>
<evidence type="ECO:0000313" key="1">
    <source>
        <dbReference type="EMBL" id="TDB64066.1"/>
    </source>
</evidence>
<dbReference type="Proteomes" id="UP000295706">
    <property type="component" value="Unassembled WGS sequence"/>
</dbReference>
<dbReference type="RefSeq" id="WP_132118703.1">
    <property type="nucleotide sequence ID" value="NZ_SMJU01000008.1"/>
</dbReference>
<comment type="caution">
    <text evidence="1">The sequence shown here is derived from an EMBL/GenBank/DDBJ whole genome shotgun (WGS) entry which is preliminary data.</text>
</comment>
<keyword evidence="2" id="KW-1185">Reference proteome</keyword>
<accession>A0A4R4KBK6</accession>
<reference evidence="1 2" key="1">
    <citation type="submission" date="2019-02" db="EMBL/GenBank/DDBJ databases">
        <title>Arundinibacter roseus gen. nov., sp. nov., a new member of the family Cytophagaceae.</title>
        <authorList>
            <person name="Szuroczki S."/>
            <person name="Khayer B."/>
            <person name="Sproer C."/>
            <person name="Toumi M."/>
            <person name="Szabo A."/>
            <person name="Felfoldi T."/>
            <person name="Schumann P."/>
            <person name="Toth E."/>
        </authorList>
    </citation>
    <scope>NUCLEOTIDE SEQUENCE [LARGE SCALE GENOMIC DNA]</scope>
    <source>
        <strain evidence="1 2">DMA-k-7a</strain>
    </source>
</reference>
<dbReference type="AlphaFoldDB" id="A0A4R4KBK6"/>